<keyword evidence="14" id="KW-0732">Signal</keyword>
<dbReference type="CDD" id="cd01347">
    <property type="entry name" value="ligand_gated_channel"/>
    <property type="match status" value="1"/>
</dbReference>
<protein>
    <submittedName>
        <fullName evidence="16">TonB-dependent receptor</fullName>
    </submittedName>
</protein>
<dbReference type="InterPro" id="IPR037066">
    <property type="entry name" value="Plug_dom_sf"/>
</dbReference>
<comment type="similarity">
    <text evidence="2 12 13">Belongs to the TonB-dependent receptor family.</text>
</comment>
<feature type="signal peptide" evidence="14">
    <location>
        <begin position="1"/>
        <end position="31"/>
    </location>
</feature>
<reference evidence="16 17" key="1">
    <citation type="submission" date="2023-05" db="EMBL/GenBank/DDBJ databases">
        <title>The complete genome of Acinetobacter sp. nov KCTC 92772.</title>
        <authorList>
            <person name="Zhou G."/>
        </authorList>
    </citation>
    <scope>NUCLEOTIDE SEQUENCE [LARGE SCALE GENOMIC DNA]</scope>
    <source>
        <strain evidence="16 17">KCTC 92772</strain>
    </source>
</reference>
<keyword evidence="8 13" id="KW-0798">TonB box</keyword>
<proteinExistence type="inferred from homology"/>
<dbReference type="PANTHER" id="PTHR32552">
    <property type="entry name" value="FERRICHROME IRON RECEPTOR-RELATED"/>
    <property type="match status" value="1"/>
</dbReference>
<keyword evidence="3 12" id="KW-0813">Transport</keyword>
<dbReference type="PROSITE" id="PS52016">
    <property type="entry name" value="TONB_DEPENDENT_REC_3"/>
    <property type="match status" value="1"/>
</dbReference>
<evidence type="ECO:0000256" key="7">
    <source>
        <dbReference type="ARBA" id="ARBA00023004"/>
    </source>
</evidence>
<evidence type="ECO:0000313" key="17">
    <source>
        <dbReference type="Proteomes" id="UP001229836"/>
    </source>
</evidence>
<dbReference type="InterPro" id="IPR010105">
    <property type="entry name" value="TonB_sidphr_rcpt"/>
</dbReference>
<dbReference type="InterPro" id="IPR011662">
    <property type="entry name" value="Secretin/TonB_short_N"/>
</dbReference>
<keyword evidence="17" id="KW-1185">Reference proteome</keyword>
<dbReference type="Proteomes" id="UP001229836">
    <property type="component" value="Chromosome"/>
</dbReference>
<accession>A0ABY8S7C6</accession>
<dbReference type="Pfam" id="PF07715">
    <property type="entry name" value="Plug"/>
    <property type="match status" value="1"/>
</dbReference>
<keyword evidence="4 12" id="KW-1134">Transmembrane beta strand</keyword>
<dbReference type="Gene3D" id="2.40.170.20">
    <property type="entry name" value="TonB-dependent receptor, beta-barrel domain"/>
    <property type="match status" value="1"/>
</dbReference>
<dbReference type="SUPFAM" id="SSF56935">
    <property type="entry name" value="Porins"/>
    <property type="match status" value="1"/>
</dbReference>
<dbReference type="InterPro" id="IPR012910">
    <property type="entry name" value="Plug_dom"/>
</dbReference>
<evidence type="ECO:0000256" key="9">
    <source>
        <dbReference type="ARBA" id="ARBA00023136"/>
    </source>
</evidence>
<evidence type="ECO:0000259" key="15">
    <source>
        <dbReference type="SMART" id="SM00965"/>
    </source>
</evidence>
<evidence type="ECO:0000256" key="6">
    <source>
        <dbReference type="ARBA" id="ARBA00022692"/>
    </source>
</evidence>
<evidence type="ECO:0000256" key="13">
    <source>
        <dbReference type="RuleBase" id="RU003357"/>
    </source>
</evidence>
<dbReference type="SMART" id="SM00965">
    <property type="entry name" value="STN"/>
    <property type="match status" value="1"/>
</dbReference>
<dbReference type="EMBL" id="CP125669">
    <property type="protein sequence ID" value="WHP07251.1"/>
    <property type="molecule type" value="Genomic_DNA"/>
</dbReference>
<dbReference type="NCBIfam" id="TIGR01783">
    <property type="entry name" value="TonB-siderophor"/>
    <property type="match status" value="1"/>
</dbReference>
<dbReference type="RefSeq" id="WP_283268901.1">
    <property type="nucleotide sequence ID" value="NZ_CP125669.1"/>
</dbReference>
<evidence type="ECO:0000256" key="3">
    <source>
        <dbReference type="ARBA" id="ARBA00022448"/>
    </source>
</evidence>
<dbReference type="InterPro" id="IPR039426">
    <property type="entry name" value="TonB-dep_rcpt-like"/>
</dbReference>
<gene>
    <name evidence="16" type="ORF">QLH32_07295</name>
</gene>
<evidence type="ECO:0000256" key="1">
    <source>
        <dbReference type="ARBA" id="ARBA00004571"/>
    </source>
</evidence>
<dbReference type="InterPro" id="IPR036942">
    <property type="entry name" value="Beta-barrel_TonB_sf"/>
</dbReference>
<keyword evidence="11 12" id="KW-0998">Cell outer membrane</keyword>
<keyword evidence="6 12" id="KW-0812">Transmembrane</keyword>
<keyword evidence="7" id="KW-0408">Iron</keyword>
<dbReference type="Gene3D" id="3.55.50.30">
    <property type="match status" value="1"/>
</dbReference>
<dbReference type="InterPro" id="IPR000531">
    <property type="entry name" value="Beta-barrel_TonB"/>
</dbReference>
<feature type="chain" id="PRO_5045466286" evidence="14">
    <location>
        <begin position="32"/>
        <end position="816"/>
    </location>
</feature>
<name>A0ABY8S7C6_9GAMM</name>
<keyword evidence="9 12" id="KW-0472">Membrane</keyword>
<evidence type="ECO:0000256" key="4">
    <source>
        <dbReference type="ARBA" id="ARBA00022452"/>
    </source>
</evidence>
<keyword evidence="5" id="KW-0406">Ion transport</keyword>
<keyword evidence="5" id="KW-0410">Iron transport</keyword>
<organism evidence="16 17">
    <name type="scientific">Acinetobacter corruptisaponis</name>
    <dbReference type="NCBI Taxonomy" id="3045147"/>
    <lineage>
        <taxon>Bacteria</taxon>
        <taxon>Pseudomonadati</taxon>
        <taxon>Pseudomonadota</taxon>
        <taxon>Gammaproteobacteria</taxon>
        <taxon>Moraxellales</taxon>
        <taxon>Moraxellaceae</taxon>
        <taxon>Acinetobacter</taxon>
    </lineage>
</organism>
<feature type="domain" description="Secretin/TonB short N-terminal" evidence="15">
    <location>
        <begin position="60"/>
        <end position="111"/>
    </location>
</feature>
<evidence type="ECO:0000256" key="5">
    <source>
        <dbReference type="ARBA" id="ARBA00022496"/>
    </source>
</evidence>
<evidence type="ECO:0000313" key="16">
    <source>
        <dbReference type="EMBL" id="WHP07251.1"/>
    </source>
</evidence>
<evidence type="ECO:0000256" key="8">
    <source>
        <dbReference type="ARBA" id="ARBA00023077"/>
    </source>
</evidence>
<dbReference type="PANTHER" id="PTHR32552:SF82">
    <property type="entry name" value="FCUA PROTEIN"/>
    <property type="match status" value="1"/>
</dbReference>
<evidence type="ECO:0000256" key="10">
    <source>
        <dbReference type="ARBA" id="ARBA00023170"/>
    </source>
</evidence>
<comment type="subcellular location">
    <subcellularLocation>
        <location evidence="1 12">Cell outer membrane</location>
        <topology evidence="1 12">Multi-pass membrane protein</topology>
    </subcellularLocation>
</comment>
<evidence type="ECO:0000256" key="14">
    <source>
        <dbReference type="SAM" id="SignalP"/>
    </source>
</evidence>
<evidence type="ECO:0000256" key="2">
    <source>
        <dbReference type="ARBA" id="ARBA00009810"/>
    </source>
</evidence>
<dbReference type="Pfam" id="PF00593">
    <property type="entry name" value="TonB_dep_Rec_b-barrel"/>
    <property type="match status" value="1"/>
</dbReference>
<keyword evidence="10 16" id="KW-0675">Receptor</keyword>
<sequence>MYAQQGKNALAQAIRIAVFSTALGISVTAYAANEQAQQHYEIKSGQLGQALSSFAMQSGVALSFDPALTKGMNTQGLSGSYSIADGFEQLLKGTQLQLVQRDHGGWSIEKIKSTPQRSKPVREVGQLNSIAVNGVAQSAVDGNASQLPVIKVAADDQPVGLKKRTQSGVLGNKSILDTPFSVTVVESNDIAKRGAKTLGQIFINDPAVYSQSAAMATDWWGTSVRGLGVSNYYVDGFPMALNWGGDFPSEAAESVTVLKGLTGFMYGFGSPGGAISYQLKRPKDSPETSVEVSYRNPSTFSALIDTSNYLDAVDLGYRFVVGGDQGKAYNDAEQNRFVTSLALDKKITDHLKWTANFTYENNKTEHEPPVFDFSAITEKLPKVTYDYDNLTVDNSFYKTNTFTASTGLGWEINEDWNVKYQFGYTRKLHESNLTFASLLNTAGDYDGTIYQFAGVSETLMNQAMLTGNLATGKIQHELVAGGGYTKSTDRWSKQSYWSTDYTANLYSPTSFRIANTPDFSLEPDIGSQTAQSYAFLSDTIKLNEQWQAILGLRHTYYDQEDVDHDPTVDSGYNTKETTPTIALLYKFVPEATLYASYVESLEAGSRVGEKYANAGEVLPATISKQYELGVKYNVNPFGITAALFKMQRAATMDSIQDGLKYLTQDGLTNYQGLELSGTYKPTNALKLGLGMMYLDASIDEVAEANKAIEGKVPAGLAKWSGVANAEYAIQAIDGLSLHGNVRYNGSSYISSDNTIQVPAYTLVNTGLSYKFKLNGHDAVVNGNINNLLNKKYWASSGTWASIGEAINGVVSLKVNW</sequence>
<evidence type="ECO:0000256" key="12">
    <source>
        <dbReference type="PROSITE-ProRule" id="PRU01360"/>
    </source>
</evidence>
<dbReference type="Gene3D" id="2.170.130.10">
    <property type="entry name" value="TonB-dependent receptor, plug domain"/>
    <property type="match status" value="1"/>
</dbReference>
<evidence type="ECO:0000256" key="11">
    <source>
        <dbReference type="ARBA" id="ARBA00023237"/>
    </source>
</evidence>